<dbReference type="GO" id="GO:0006749">
    <property type="term" value="P:glutathione metabolic process"/>
    <property type="evidence" value="ECO:0007669"/>
    <property type="project" value="InterPro"/>
</dbReference>
<feature type="domain" description="GST C-terminal" evidence="6">
    <location>
        <begin position="93"/>
        <end position="230"/>
    </location>
</feature>
<gene>
    <name evidence="7" type="ORF">FCM35_KLT18900</name>
</gene>
<dbReference type="InterPro" id="IPR045074">
    <property type="entry name" value="GST_C_Tau"/>
</dbReference>
<evidence type="ECO:0000259" key="5">
    <source>
        <dbReference type="PROSITE" id="PS50404"/>
    </source>
</evidence>
<dbReference type="InterPro" id="IPR036282">
    <property type="entry name" value="Glutathione-S-Trfase_C_sf"/>
</dbReference>
<dbReference type="AlphaFoldDB" id="A0A833VX63"/>
<dbReference type="InterPro" id="IPR010987">
    <property type="entry name" value="Glutathione-S-Trfase_C-like"/>
</dbReference>
<dbReference type="GO" id="GO:0004364">
    <property type="term" value="F:glutathione transferase activity"/>
    <property type="evidence" value="ECO:0007669"/>
    <property type="project" value="UniProtKB-EC"/>
</dbReference>
<protein>
    <recommendedName>
        <fullName evidence="1">glutathione transferase</fullName>
        <ecNumber evidence="1">2.5.1.18</ecNumber>
    </recommendedName>
</protein>
<evidence type="ECO:0000256" key="4">
    <source>
        <dbReference type="ARBA" id="ARBA00047960"/>
    </source>
</evidence>
<dbReference type="InterPro" id="IPR036249">
    <property type="entry name" value="Thioredoxin-like_sf"/>
</dbReference>
<keyword evidence="8" id="KW-1185">Reference proteome</keyword>
<dbReference type="CDD" id="cd03058">
    <property type="entry name" value="GST_N_Tau"/>
    <property type="match status" value="1"/>
</dbReference>
<dbReference type="SFLD" id="SFLDS00019">
    <property type="entry name" value="Glutathione_Transferase_(cytos"/>
    <property type="match status" value="1"/>
</dbReference>
<evidence type="ECO:0000313" key="8">
    <source>
        <dbReference type="Proteomes" id="UP000623129"/>
    </source>
</evidence>
<dbReference type="PANTHER" id="PTHR11260:SF615">
    <property type="entry name" value="GLUTATHIONE S-TRANSFERASE U17"/>
    <property type="match status" value="1"/>
</dbReference>
<accession>A0A833VX63</accession>
<dbReference type="InterPro" id="IPR004046">
    <property type="entry name" value="GST_C"/>
</dbReference>
<evidence type="ECO:0000313" key="7">
    <source>
        <dbReference type="EMBL" id="KAF3336314.1"/>
    </source>
</evidence>
<dbReference type="EMBL" id="SWLB01000007">
    <property type="protein sequence ID" value="KAF3336314.1"/>
    <property type="molecule type" value="Genomic_DNA"/>
</dbReference>
<dbReference type="Pfam" id="PF02798">
    <property type="entry name" value="GST_N"/>
    <property type="match status" value="1"/>
</dbReference>
<organism evidence="7 8">
    <name type="scientific">Carex littledalei</name>
    <dbReference type="NCBI Taxonomy" id="544730"/>
    <lineage>
        <taxon>Eukaryota</taxon>
        <taxon>Viridiplantae</taxon>
        <taxon>Streptophyta</taxon>
        <taxon>Embryophyta</taxon>
        <taxon>Tracheophyta</taxon>
        <taxon>Spermatophyta</taxon>
        <taxon>Magnoliopsida</taxon>
        <taxon>Liliopsida</taxon>
        <taxon>Poales</taxon>
        <taxon>Cyperaceae</taxon>
        <taxon>Cyperoideae</taxon>
        <taxon>Cariceae</taxon>
        <taxon>Carex</taxon>
        <taxon>Carex subgen. Euthyceras</taxon>
    </lineage>
</organism>
<dbReference type="PROSITE" id="PS50404">
    <property type="entry name" value="GST_NTER"/>
    <property type="match status" value="1"/>
</dbReference>
<proteinExistence type="inferred from homology"/>
<dbReference type="SUPFAM" id="SSF47616">
    <property type="entry name" value="GST C-terminal domain-like"/>
    <property type="match status" value="1"/>
</dbReference>
<comment type="caution">
    <text evidence="7">The sequence shown here is derived from an EMBL/GenBank/DDBJ whole genome shotgun (WGS) entry which is preliminary data.</text>
</comment>
<comment type="similarity">
    <text evidence="3">Belongs to the GST superfamily. Tau family.</text>
</comment>
<reference evidence="7" key="1">
    <citation type="submission" date="2020-01" db="EMBL/GenBank/DDBJ databases">
        <title>Genome sequence of Kobresia littledalei, the first chromosome-level genome in the family Cyperaceae.</title>
        <authorList>
            <person name="Qu G."/>
        </authorList>
    </citation>
    <scope>NUCLEOTIDE SEQUENCE</scope>
    <source>
        <strain evidence="7">C.B.Clarke</strain>
        <tissue evidence="7">Leaf</tissue>
    </source>
</reference>
<dbReference type="EC" id="2.5.1.18" evidence="1"/>
<dbReference type="PROSITE" id="PS50405">
    <property type="entry name" value="GST_CTER"/>
    <property type="match status" value="1"/>
</dbReference>
<sequence length="249" mass="28079">MAASGNLEVKLLGAWVSPFVIRVGIALNLKEVQYEFLEEQFGTKSELLLESNPVYKKMPVLIHHGKPISESMIIVQYIDDVWARFGSALMPTDAYDKAMHRFWTAYFDDKFFNSLFGLVTTATEETKAEAEEQIMTVLLHLEEAFVKMSKGNPFFGGDTIKYLDIAVGSFLGWMRAAEEIMCVKLLDDARIPLLCAWAENFCNNEAVRNVIPETAKYVEVGKVLRLKYKSGPPPTSDVSNFSSLIHHLL</sequence>
<comment type="catalytic activity">
    <reaction evidence="4">
        <text>RX + glutathione = an S-substituted glutathione + a halide anion + H(+)</text>
        <dbReference type="Rhea" id="RHEA:16437"/>
        <dbReference type="ChEBI" id="CHEBI:15378"/>
        <dbReference type="ChEBI" id="CHEBI:16042"/>
        <dbReference type="ChEBI" id="CHEBI:17792"/>
        <dbReference type="ChEBI" id="CHEBI:57925"/>
        <dbReference type="ChEBI" id="CHEBI:90779"/>
        <dbReference type="EC" id="2.5.1.18"/>
    </reaction>
</comment>
<dbReference type="GO" id="GO:0005737">
    <property type="term" value="C:cytoplasm"/>
    <property type="evidence" value="ECO:0007669"/>
    <property type="project" value="TreeGrafter"/>
</dbReference>
<dbReference type="FunFam" id="3.40.30.10:FF:000044">
    <property type="entry name" value="Glutathione S-transferase GSTU6"/>
    <property type="match status" value="1"/>
</dbReference>
<evidence type="ECO:0000256" key="3">
    <source>
        <dbReference type="ARBA" id="ARBA00025743"/>
    </source>
</evidence>
<dbReference type="GO" id="GO:0009407">
    <property type="term" value="P:toxin catabolic process"/>
    <property type="evidence" value="ECO:0007669"/>
    <property type="project" value="UniProtKB-ARBA"/>
</dbReference>
<keyword evidence="2 7" id="KW-0808">Transferase</keyword>
<feature type="domain" description="GST N-terminal" evidence="5">
    <location>
        <begin position="7"/>
        <end position="86"/>
    </location>
</feature>
<name>A0A833VX63_9POAL</name>
<dbReference type="InterPro" id="IPR004045">
    <property type="entry name" value="Glutathione_S-Trfase_N"/>
</dbReference>
<dbReference type="SFLD" id="SFLDG00358">
    <property type="entry name" value="Main_(cytGST)"/>
    <property type="match status" value="1"/>
</dbReference>
<dbReference type="Pfam" id="PF00043">
    <property type="entry name" value="GST_C"/>
    <property type="match status" value="1"/>
</dbReference>
<dbReference type="PANTHER" id="PTHR11260">
    <property type="entry name" value="GLUTATHIONE S-TRANSFERASE, GST, SUPERFAMILY, GST DOMAIN CONTAINING"/>
    <property type="match status" value="1"/>
</dbReference>
<dbReference type="SFLD" id="SFLDG01152">
    <property type="entry name" value="Main.3:_Omega-_and_Tau-like"/>
    <property type="match status" value="1"/>
</dbReference>
<dbReference type="Gene3D" id="1.20.1050.10">
    <property type="match status" value="1"/>
</dbReference>
<dbReference type="CDD" id="cd03185">
    <property type="entry name" value="GST_C_Tau"/>
    <property type="match status" value="1"/>
</dbReference>
<evidence type="ECO:0000256" key="2">
    <source>
        <dbReference type="ARBA" id="ARBA00022679"/>
    </source>
</evidence>
<dbReference type="InterPro" id="IPR045073">
    <property type="entry name" value="Omega/Tau-like"/>
</dbReference>
<dbReference type="SUPFAM" id="SSF52833">
    <property type="entry name" value="Thioredoxin-like"/>
    <property type="match status" value="1"/>
</dbReference>
<dbReference type="Gene3D" id="3.40.30.10">
    <property type="entry name" value="Glutaredoxin"/>
    <property type="match status" value="1"/>
</dbReference>
<dbReference type="FunFam" id="1.20.1050.10:FF:000016">
    <property type="entry name" value="Glutathione S-transferase U9"/>
    <property type="match status" value="1"/>
</dbReference>
<dbReference type="Proteomes" id="UP000623129">
    <property type="component" value="Unassembled WGS sequence"/>
</dbReference>
<dbReference type="OrthoDB" id="4951845at2759"/>
<evidence type="ECO:0000259" key="6">
    <source>
        <dbReference type="PROSITE" id="PS50405"/>
    </source>
</evidence>
<dbReference type="InterPro" id="IPR040079">
    <property type="entry name" value="Glutathione_S-Trfase"/>
</dbReference>
<evidence type="ECO:0000256" key="1">
    <source>
        <dbReference type="ARBA" id="ARBA00012452"/>
    </source>
</evidence>